<dbReference type="EMBL" id="MCIF01000002">
    <property type="protein sequence ID" value="RAQ97805.1"/>
    <property type="molecule type" value="Genomic_DNA"/>
</dbReference>
<protein>
    <recommendedName>
        <fullName evidence="6">DUF3893 domain-containing protein</fullName>
    </recommendedName>
</protein>
<evidence type="ECO:0000313" key="4">
    <source>
        <dbReference type="EMBL" id="RAQ97805.1"/>
    </source>
</evidence>
<dbReference type="AlphaFoldDB" id="A0A328VUN7"/>
<dbReference type="InterPro" id="IPR040496">
    <property type="entry name" value="MID_pPIWI_RE"/>
</dbReference>
<dbReference type="Proteomes" id="UP000248706">
    <property type="component" value="Unassembled WGS sequence"/>
</dbReference>
<dbReference type="InterPro" id="IPR024996">
    <property type="entry name" value="RNaseH_pPIWI_RE"/>
</dbReference>
<evidence type="ECO:0000259" key="1">
    <source>
        <dbReference type="Pfam" id="PF13032"/>
    </source>
</evidence>
<dbReference type="Pfam" id="PF18157">
    <property type="entry name" value="MID_pPIWI_RE"/>
    <property type="match status" value="1"/>
</dbReference>
<evidence type="ECO:0000313" key="5">
    <source>
        <dbReference type="Proteomes" id="UP000248706"/>
    </source>
</evidence>
<feature type="domain" description="pPIWI-RE module N-terminal" evidence="2">
    <location>
        <begin position="29"/>
        <end position="455"/>
    </location>
</feature>
<name>A0A328VUN7_9CHLR</name>
<gene>
    <name evidence="4" type="ORF">A4R35_19855</name>
</gene>
<accession>A0A328VUN7</accession>
<reference evidence="4 5" key="1">
    <citation type="submission" date="2016-08" db="EMBL/GenBank/DDBJ databases">
        <title>Analysis of Carbohydrate Active Enzymes in Thermogemmatispora T81 Reveals Carbohydrate Degradation Ability.</title>
        <authorList>
            <person name="Tomazini A."/>
            <person name="Lal S."/>
            <person name="Stott M."/>
            <person name="Henrissat B."/>
            <person name="Polikarpov I."/>
            <person name="Sparling R."/>
            <person name="Levin D.B."/>
        </authorList>
    </citation>
    <scope>NUCLEOTIDE SEQUENCE [LARGE SCALE GENOMIC DNA]</scope>
    <source>
        <strain evidence="4 5">T81</strain>
    </source>
</reference>
<sequence>MANDTVLQPIAFCLASDNAAVRERLASHPFWVLEFPEDLKRRLREVQSQIVGRAPEESTPPHVVLNQAARLLIPDLISITSRITDSGVQPWLYGFVDQERPAEPPIEGVLLQALLSAWLRTVFRPLFPSPALMDLLQKVQTLPLGWKREEIDLCYWSQAPNGTARPYRQVDQRCIQNGFVLMPDLVATRLSALELAGDHTRRFRFKRAPLAPGRHGCELISWPPQQESRGSQTWYWSIVITVTLQTVPFQSYPQLHINLGVRRWVSQPLKYTPAETISAYLLDSLPWLAADQQRQCFQVAPIVRRNRKAGETPENGNGWIAEYRWADSLVALLNDLHWAELLPDPQQLIQQPTEWLERALTGRSPQAALVFRTGMRPDHGEGAGFSLSDRCFMVEQIAELLAPDFVLRSPLERYGARRFITHPSNPFFPQEKQDREPMAQMKVCAERRQAVAEALGDGQAMTILVRYQTAEVLQAVRLALYEVLGYPLETAEGTVWTTPELTLTVRYEPLGEIGRALGIKERSRGQAAEHWRLKIQERAEAIAQTLPEAAGPYGVIIELPDAYFFRHDGDPKAALRLGFARKGYLTQFLTSPTSDREEETSKETLQERARSAVRDLLRQCGVLGVPPRLLPKARVHKLPFQIPEPLHYLAAWVIHRNRRGSETHLPQYLPVVVYLRSDSRLVLVRAPGFEDWLPYREAALQLACLEQASQRDREAVRQFLFKTLHTLLPTRGETILFCDACNLRQSWPWLGNERITASLPPELERFPQLRIVRVRSASPEVPEWYAFNAKRQALGKDPYLLSQGLFRDATNPTVFYSVQEKPPTAHQSKYSSKLSLRPFEKLATERSAHQPFDAPGGMAWNPRIVELTIARQGHEQRPDDVLMCAVVAHELRAQMAVQFGSPMILPLPLHLARQLEEYTLPLRPAELRTWLTSEAEAAERSGEEGEDEGEE</sequence>
<proteinExistence type="predicted"/>
<dbReference type="InterPro" id="IPR025085">
    <property type="entry name" value="pPIWI_RE_X"/>
</dbReference>
<evidence type="ECO:0000259" key="2">
    <source>
        <dbReference type="Pfam" id="PF13111"/>
    </source>
</evidence>
<evidence type="ECO:0008006" key="6">
    <source>
        <dbReference type="Google" id="ProtNLM"/>
    </source>
</evidence>
<evidence type="ECO:0000259" key="3">
    <source>
        <dbReference type="Pfam" id="PF18157"/>
    </source>
</evidence>
<keyword evidence="5" id="KW-1185">Reference proteome</keyword>
<feature type="domain" description="Prokaryotic pPIWI-RE MID" evidence="3">
    <location>
        <begin position="496"/>
        <end position="627"/>
    </location>
</feature>
<organism evidence="4 5">
    <name type="scientific">Thermogemmatispora tikiterensis</name>
    <dbReference type="NCBI Taxonomy" id="1825093"/>
    <lineage>
        <taxon>Bacteria</taxon>
        <taxon>Bacillati</taxon>
        <taxon>Chloroflexota</taxon>
        <taxon>Ktedonobacteria</taxon>
        <taxon>Thermogemmatisporales</taxon>
        <taxon>Thermogemmatisporaceae</taxon>
        <taxon>Thermogemmatispora</taxon>
    </lineage>
</organism>
<dbReference type="OrthoDB" id="499156at2"/>
<dbReference type="Pfam" id="PF13032">
    <property type="entry name" value="RNaseH_pPIWI_RE"/>
    <property type="match status" value="1"/>
</dbReference>
<dbReference type="RefSeq" id="WP_112432520.1">
    <property type="nucleotide sequence ID" value="NZ_MCIF01000002.1"/>
</dbReference>
<feature type="domain" description="pPIWI-RE RNaseH" evidence="1">
    <location>
        <begin position="648"/>
        <end position="921"/>
    </location>
</feature>
<comment type="caution">
    <text evidence="4">The sequence shown here is derived from an EMBL/GenBank/DDBJ whole genome shotgun (WGS) entry which is preliminary data.</text>
</comment>
<dbReference type="Pfam" id="PF13111">
    <property type="entry name" value="pPIWI_RE_X"/>
    <property type="match status" value="1"/>
</dbReference>